<evidence type="ECO:0000256" key="8">
    <source>
        <dbReference type="ARBA" id="ARBA00022824"/>
    </source>
</evidence>
<evidence type="ECO:0000313" key="17">
    <source>
        <dbReference type="RefSeq" id="XP_017879813.1"/>
    </source>
</evidence>
<dbReference type="GO" id="GO:0020037">
    <property type="term" value="F:heme binding"/>
    <property type="evidence" value="ECO:0007669"/>
    <property type="project" value="InterPro"/>
</dbReference>
<dbReference type="GO" id="GO:0004497">
    <property type="term" value="F:monooxygenase activity"/>
    <property type="evidence" value="ECO:0007669"/>
    <property type="project" value="UniProtKB-KW"/>
</dbReference>
<keyword evidence="16" id="KW-1185">Reference proteome</keyword>
<dbReference type="PRINTS" id="PR00385">
    <property type="entry name" value="P450"/>
</dbReference>
<dbReference type="PROSITE" id="PS00086">
    <property type="entry name" value="CYTOCHROME_P450"/>
    <property type="match status" value="1"/>
</dbReference>
<keyword evidence="6 14" id="KW-0349">Heme</keyword>
<evidence type="ECO:0000256" key="6">
    <source>
        <dbReference type="ARBA" id="ARBA00022617"/>
    </source>
</evidence>
<reference evidence="17" key="1">
    <citation type="submission" date="2025-08" db="UniProtKB">
        <authorList>
            <consortium name="RefSeq"/>
        </authorList>
    </citation>
    <scope>IDENTIFICATION</scope>
    <source>
        <tissue evidence="17">Whole body</tissue>
    </source>
</reference>
<dbReference type="GO" id="GO:0005506">
    <property type="term" value="F:iron ion binding"/>
    <property type="evidence" value="ECO:0007669"/>
    <property type="project" value="InterPro"/>
</dbReference>
<evidence type="ECO:0000256" key="14">
    <source>
        <dbReference type="PIRSR" id="PIRSR602401-1"/>
    </source>
</evidence>
<evidence type="ECO:0000256" key="11">
    <source>
        <dbReference type="ARBA" id="ARBA00023004"/>
    </source>
</evidence>
<comment type="cofactor">
    <cofactor evidence="1 14">
        <name>heme</name>
        <dbReference type="ChEBI" id="CHEBI:30413"/>
    </cofactor>
</comment>
<keyword evidence="11 14" id="KW-0408">Iron</keyword>
<comment type="function">
    <text evidence="2">May be involved in the metabolism of insect hormones and in the breakdown of synthetic insecticides.</text>
</comment>
<evidence type="ECO:0000256" key="9">
    <source>
        <dbReference type="ARBA" id="ARBA00022848"/>
    </source>
</evidence>
<protein>
    <submittedName>
        <fullName evidence="17">Cytochrome P450 6B1-like</fullName>
    </submittedName>
</protein>
<evidence type="ECO:0000256" key="1">
    <source>
        <dbReference type="ARBA" id="ARBA00001971"/>
    </source>
</evidence>
<dbReference type="SUPFAM" id="SSF48264">
    <property type="entry name" value="Cytochrome P450"/>
    <property type="match status" value="1"/>
</dbReference>
<sequence length="500" mass="57870">MAMIEAFCLISAILLLLYYYSASKLSYWRRLGVKGPKPLLFVGNYKDVFLGRIKTTDCITKAYHDFKDEQMVGIYNGHIPHLILRDLDLIKDVLIKDFTKFADRTIDATREVEPLSEEMFRLEPERWRPLRTKFSPLFTTGKLKEMFGKMTKCADQLDAFLEKESSRNESLEFRQLAARYTADTVGSCVFGVQVNALTQDYSEFHRMGIRALKTSFKMYLMDRLRDYPLLFKTFGPFLADDTTTEFFVRITTEGMKYRMENQNLSPDFVDVLTKIKLDPKGHGLAEVDDIFLAAQSFVFFLAGFENGSLTIAHALYELALFPEVQEKARAKIKEVLAKTNGEITYEGLKEMNYMYGVFAETLRKYPVIMWVSRTALTDYTFRGTKVTIPKGQQVFIPISTIQRDPDIYPNPDVFDPERFTDDKEKTRHPMTFIPFGDGPRNCIGLRFARNQILVALIKILSKYKIEVCEKTRLKYKIDPIHLFLCQPYDGIHLKVTKLEA</sequence>
<keyword evidence="7 14" id="KW-0479">Metal-binding</keyword>
<comment type="similarity">
    <text evidence="5 15">Belongs to the cytochrome P450 family.</text>
</comment>
<dbReference type="InterPro" id="IPR036396">
    <property type="entry name" value="Cyt_P450_sf"/>
</dbReference>
<dbReference type="InterPro" id="IPR050476">
    <property type="entry name" value="Insect_CytP450_Detox"/>
</dbReference>
<evidence type="ECO:0000256" key="15">
    <source>
        <dbReference type="RuleBase" id="RU000461"/>
    </source>
</evidence>
<gene>
    <name evidence="17" type="primary">LOC108624790</name>
</gene>
<proteinExistence type="inferred from homology"/>
<name>A0AAJ7N6C6_9HYME</name>
<dbReference type="AlphaFoldDB" id="A0AAJ7N6C6"/>
<evidence type="ECO:0000256" key="13">
    <source>
        <dbReference type="ARBA" id="ARBA00023136"/>
    </source>
</evidence>
<dbReference type="FunFam" id="1.10.630.10:FF:000042">
    <property type="entry name" value="Cytochrome P450"/>
    <property type="match status" value="1"/>
</dbReference>
<evidence type="ECO:0000256" key="10">
    <source>
        <dbReference type="ARBA" id="ARBA00023002"/>
    </source>
</evidence>
<accession>A0AAJ7N6C6</accession>
<dbReference type="GO" id="GO:0016705">
    <property type="term" value="F:oxidoreductase activity, acting on paired donors, with incorporation or reduction of molecular oxygen"/>
    <property type="evidence" value="ECO:0007669"/>
    <property type="project" value="InterPro"/>
</dbReference>
<dbReference type="KEGG" id="ccal:108624790"/>
<dbReference type="Proteomes" id="UP000694925">
    <property type="component" value="Unplaced"/>
</dbReference>
<organism evidence="16 17">
    <name type="scientific">Ceratina calcarata</name>
    <dbReference type="NCBI Taxonomy" id="156304"/>
    <lineage>
        <taxon>Eukaryota</taxon>
        <taxon>Metazoa</taxon>
        <taxon>Ecdysozoa</taxon>
        <taxon>Arthropoda</taxon>
        <taxon>Hexapoda</taxon>
        <taxon>Insecta</taxon>
        <taxon>Pterygota</taxon>
        <taxon>Neoptera</taxon>
        <taxon>Endopterygota</taxon>
        <taxon>Hymenoptera</taxon>
        <taxon>Apocrita</taxon>
        <taxon>Aculeata</taxon>
        <taxon>Apoidea</taxon>
        <taxon>Anthophila</taxon>
        <taxon>Apidae</taxon>
        <taxon>Ceratina</taxon>
        <taxon>Zadontomerus</taxon>
    </lineage>
</organism>
<dbReference type="PANTHER" id="PTHR24292:SF84">
    <property type="entry name" value="CYTOCHROME P450 28A5-RELATED"/>
    <property type="match status" value="1"/>
</dbReference>
<evidence type="ECO:0000256" key="3">
    <source>
        <dbReference type="ARBA" id="ARBA00004174"/>
    </source>
</evidence>
<dbReference type="PANTHER" id="PTHR24292">
    <property type="entry name" value="CYTOCHROME P450"/>
    <property type="match status" value="1"/>
</dbReference>
<dbReference type="CDD" id="cd11056">
    <property type="entry name" value="CYP6-like"/>
    <property type="match status" value="1"/>
</dbReference>
<comment type="subcellular location">
    <subcellularLocation>
        <location evidence="4">Endoplasmic reticulum membrane</location>
        <topology evidence="4">Peripheral membrane protein</topology>
    </subcellularLocation>
    <subcellularLocation>
        <location evidence="3">Microsome membrane</location>
        <topology evidence="3">Peripheral membrane protein</topology>
    </subcellularLocation>
</comment>
<dbReference type="RefSeq" id="XP_017879813.1">
    <property type="nucleotide sequence ID" value="XM_018024324.2"/>
</dbReference>
<dbReference type="Gene3D" id="1.10.630.10">
    <property type="entry name" value="Cytochrome P450"/>
    <property type="match status" value="1"/>
</dbReference>
<keyword evidence="8" id="KW-0256">Endoplasmic reticulum</keyword>
<keyword evidence="9" id="KW-0492">Microsome</keyword>
<evidence type="ECO:0000256" key="12">
    <source>
        <dbReference type="ARBA" id="ARBA00023033"/>
    </source>
</evidence>
<evidence type="ECO:0000313" key="16">
    <source>
        <dbReference type="Proteomes" id="UP000694925"/>
    </source>
</evidence>
<dbReference type="Pfam" id="PF00067">
    <property type="entry name" value="p450"/>
    <property type="match status" value="1"/>
</dbReference>
<dbReference type="PRINTS" id="PR00463">
    <property type="entry name" value="EP450I"/>
</dbReference>
<keyword evidence="13" id="KW-0472">Membrane</keyword>
<dbReference type="GeneID" id="108624790"/>
<evidence type="ECO:0000256" key="2">
    <source>
        <dbReference type="ARBA" id="ARBA00003690"/>
    </source>
</evidence>
<evidence type="ECO:0000256" key="7">
    <source>
        <dbReference type="ARBA" id="ARBA00022723"/>
    </source>
</evidence>
<dbReference type="GO" id="GO:0005789">
    <property type="term" value="C:endoplasmic reticulum membrane"/>
    <property type="evidence" value="ECO:0007669"/>
    <property type="project" value="UniProtKB-SubCell"/>
</dbReference>
<keyword evidence="10 15" id="KW-0560">Oxidoreductase</keyword>
<dbReference type="InterPro" id="IPR017972">
    <property type="entry name" value="Cyt_P450_CS"/>
</dbReference>
<evidence type="ECO:0000256" key="4">
    <source>
        <dbReference type="ARBA" id="ARBA00004406"/>
    </source>
</evidence>
<dbReference type="InterPro" id="IPR002401">
    <property type="entry name" value="Cyt_P450_E_grp-I"/>
</dbReference>
<evidence type="ECO:0000256" key="5">
    <source>
        <dbReference type="ARBA" id="ARBA00010617"/>
    </source>
</evidence>
<feature type="binding site" description="axial binding residue" evidence="14">
    <location>
        <position position="442"/>
    </location>
    <ligand>
        <name>heme</name>
        <dbReference type="ChEBI" id="CHEBI:30413"/>
    </ligand>
    <ligandPart>
        <name>Fe</name>
        <dbReference type="ChEBI" id="CHEBI:18248"/>
    </ligandPart>
</feature>
<dbReference type="InterPro" id="IPR001128">
    <property type="entry name" value="Cyt_P450"/>
</dbReference>
<keyword evidence="12 15" id="KW-0503">Monooxygenase</keyword>